<gene>
    <name evidence="1" type="ORF">L201_001826</name>
</gene>
<sequence length="458" mass="52934">MPPKKKSKFDENENNNNRLLKYGYVSNYGLPLPVEILLVIFGKYLGNDRNTLTICCRTSRSLFNVVSPILYRRIGISPYQKRDSRLDLSLEKLSNFSSSSMMTPTRNKSNINSKSRKSKLLKFATHLRIDAHDPLTMLNHSKIYDFPNLKVLTLCLTINNQGPTLHTQTFSTFNLQATNQRKSDNKQCSLLNNILIKANHGNGIEKLIIDGSNMTNIIGYPQGFPSRIYDTIRELTFICPSINYLPEPLFGGFPDFNNSPLKKVNWIFYTENKSCSWKLGRIPLNVDITDNDFVQPNIPQYQYNRDLGKFIDELWSFSNFILQFPATIQINIVNSGKIQPQVLNLLPMQVQFQSIFSPEEIERAEEESTQDHFANQIKQHMIQIVQTKSNFSNQNSGNSRQQWYIMAFAGNSQKGQLEPEAIVEERWKNINWTGMKDYLENNYWEGELEPKEVEAWLT</sequence>
<accession>A0AAX4JQY5</accession>
<keyword evidence="2" id="KW-1185">Reference proteome</keyword>
<evidence type="ECO:0008006" key="3">
    <source>
        <dbReference type="Google" id="ProtNLM"/>
    </source>
</evidence>
<reference evidence="1 2" key="1">
    <citation type="submission" date="2024-01" db="EMBL/GenBank/DDBJ databases">
        <title>Comparative genomics of Cryptococcus and Kwoniella reveals pathogenesis evolution and contrasting modes of karyotype evolution via chromosome fusion or intercentromeric recombination.</title>
        <authorList>
            <person name="Coelho M.A."/>
            <person name="David-Palma M."/>
            <person name="Shea T."/>
            <person name="Bowers K."/>
            <person name="McGinley-Smith S."/>
            <person name="Mohammad A.W."/>
            <person name="Gnirke A."/>
            <person name="Yurkov A.M."/>
            <person name="Nowrousian M."/>
            <person name="Sun S."/>
            <person name="Cuomo C.A."/>
            <person name="Heitman J."/>
        </authorList>
    </citation>
    <scope>NUCLEOTIDE SEQUENCE [LARGE SCALE GENOMIC DNA]</scope>
    <source>
        <strain evidence="1 2">CBS 6074</strain>
    </source>
</reference>
<proteinExistence type="predicted"/>
<organism evidence="1 2">
    <name type="scientific">Kwoniella dendrophila CBS 6074</name>
    <dbReference type="NCBI Taxonomy" id="1295534"/>
    <lineage>
        <taxon>Eukaryota</taxon>
        <taxon>Fungi</taxon>
        <taxon>Dikarya</taxon>
        <taxon>Basidiomycota</taxon>
        <taxon>Agaricomycotina</taxon>
        <taxon>Tremellomycetes</taxon>
        <taxon>Tremellales</taxon>
        <taxon>Cryptococcaceae</taxon>
        <taxon>Kwoniella</taxon>
    </lineage>
</organism>
<name>A0AAX4JQY5_9TREE</name>
<dbReference type="RefSeq" id="XP_066073708.1">
    <property type="nucleotide sequence ID" value="XM_066217611.1"/>
</dbReference>
<dbReference type="AlphaFoldDB" id="A0AAX4JQY5"/>
<evidence type="ECO:0000313" key="1">
    <source>
        <dbReference type="EMBL" id="WWC86945.1"/>
    </source>
</evidence>
<dbReference type="GeneID" id="91092498"/>
<dbReference type="EMBL" id="CP144099">
    <property type="protein sequence ID" value="WWC86945.1"/>
    <property type="molecule type" value="Genomic_DNA"/>
</dbReference>
<evidence type="ECO:0000313" key="2">
    <source>
        <dbReference type="Proteomes" id="UP001355207"/>
    </source>
</evidence>
<protein>
    <recommendedName>
        <fullName evidence="3">F-box domain-containing protein</fullName>
    </recommendedName>
</protein>
<dbReference type="Proteomes" id="UP001355207">
    <property type="component" value="Chromosome 2"/>
</dbReference>